<gene>
    <name evidence="1" type="ORF">BT96DRAFT_356591</name>
</gene>
<protein>
    <submittedName>
        <fullName evidence="1">Uncharacterized protein</fullName>
    </submittedName>
</protein>
<accession>A0A6A4I2W5</accession>
<proteinExistence type="predicted"/>
<evidence type="ECO:0000313" key="2">
    <source>
        <dbReference type="Proteomes" id="UP000799118"/>
    </source>
</evidence>
<dbReference type="AlphaFoldDB" id="A0A6A4I2W5"/>
<reference evidence="1" key="1">
    <citation type="journal article" date="2019" name="Environ. Microbiol.">
        <title>Fungal ecological strategies reflected in gene transcription - a case study of two litter decomposers.</title>
        <authorList>
            <person name="Barbi F."/>
            <person name="Kohler A."/>
            <person name="Barry K."/>
            <person name="Baskaran P."/>
            <person name="Daum C."/>
            <person name="Fauchery L."/>
            <person name="Ihrmark K."/>
            <person name="Kuo A."/>
            <person name="LaButti K."/>
            <person name="Lipzen A."/>
            <person name="Morin E."/>
            <person name="Grigoriev I.V."/>
            <person name="Henrissat B."/>
            <person name="Lindahl B."/>
            <person name="Martin F."/>
        </authorList>
    </citation>
    <scope>NUCLEOTIDE SEQUENCE</scope>
    <source>
        <strain evidence="1">JB14</strain>
    </source>
</reference>
<dbReference type="OrthoDB" id="2340858at2759"/>
<dbReference type="PANTHER" id="PTHR33129">
    <property type="entry name" value="PROTEIN KINASE DOMAIN-CONTAINING PROTEIN-RELATED"/>
    <property type="match status" value="1"/>
</dbReference>
<keyword evidence="2" id="KW-1185">Reference proteome</keyword>
<dbReference type="Proteomes" id="UP000799118">
    <property type="component" value="Unassembled WGS sequence"/>
</dbReference>
<evidence type="ECO:0000313" key="1">
    <source>
        <dbReference type="EMBL" id="KAE9405079.1"/>
    </source>
</evidence>
<name>A0A6A4I2W5_9AGAR</name>
<dbReference type="EMBL" id="ML769411">
    <property type="protein sequence ID" value="KAE9405079.1"/>
    <property type="molecule type" value="Genomic_DNA"/>
</dbReference>
<sequence length="256" mass="29609">MSLKLPTLFTASNNVFWISKDGVQRFSQPASSIMTHHLDLLDLSSRPWSLVDAHRDAPAPSVALFANPLFPIYATLPNVTRYKQWVKDQRPMTHIMQPWDWDKEDWLNCMKLFDQFPELDQDTILEIKHHCGPLPRDIWGYIGDRTMFKNEVERAADALDSDAIYTILRRMEDLSETAADLASHKLLIVRRLSRDSTDLRSDAYEVDFKSTFAEELLRKRFSKLVLDDAERLFRACSLVPEASVFGGWIFEAQAMK</sequence>
<dbReference type="PANTHER" id="PTHR33129:SF1">
    <property type="entry name" value="ATP-BINDING PROTEIN"/>
    <property type="match status" value="1"/>
</dbReference>
<dbReference type="InterPro" id="IPR052980">
    <property type="entry name" value="Crinkler_effector"/>
</dbReference>
<organism evidence="1 2">
    <name type="scientific">Gymnopus androsaceus JB14</name>
    <dbReference type="NCBI Taxonomy" id="1447944"/>
    <lineage>
        <taxon>Eukaryota</taxon>
        <taxon>Fungi</taxon>
        <taxon>Dikarya</taxon>
        <taxon>Basidiomycota</taxon>
        <taxon>Agaricomycotina</taxon>
        <taxon>Agaricomycetes</taxon>
        <taxon>Agaricomycetidae</taxon>
        <taxon>Agaricales</taxon>
        <taxon>Marasmiineae</taxon>
        <taxon>Omphalotaceae</taxon>
        <taxon>Gymnopus</taxon>
    </lineage>
</organism>